<dbReference type="InterPro" id="IPR038081">
    <property type="entry name" value="CalX-like_sf"/>
</dbReference>
<dbReference type="EMBL" id="FNCQ01000012">
    <property type="protein sequence ID" value="SDG89054.1"/>
    <property type="molecule type" value="Genomic_DNA"/>
</dbReference>
<evidence type="ECO:0000313" key="1">
    <source>
        <dbReference type="EMBL" id="SDG89054.1"/>
    </source>
</evidence>
<dbReference type="STRING" id="645274.SAMN04487901_1124"/>
<dbReference type="SUPFAM" id="SSF141072">
    <property type="entry name" value="CalX-like"/>
    <property type="match status" value="1"/>
</dbReference>
<sequence>MKNLRTIFLNRILALVLTIVALMTGQEAWAESSWTVTNINGSSNTFTITRSEKGYAQTVHFRTVSLSAYAGQNFTAVDMDYTFLANEDEKTVTVTELTPSGSYKYQNGTTNRKYRFEVTDRAGFILASADRTMTNGTSINSSDAFAEKSVTVQSAEFKVTDKGYSDATNPARSVSSSGYYSLAAPKEYLVSAGAELHMTLGLDVKEVDDGYQHLQILVDNTSTCDGGNKNGEPGTPSLSRYMVSFAHDPGDKNTTYASYTFPLTTASDNCGLINNAWSNGVTNKLYNQKFYSGCRASDGKLILPTNFSTLVVRFDASGDNDDNWYAKNVKAYIQAVDGTAPTKLAVSVAPGRHSKGNTVYVSVAFSEIVSYSGTKKLNTNWGNLTYVDGSGTNVLTFKGTIPQNATGDLNITGISGTIQDLAGNSLSGGVTASSICTLDDDFAYTIDDFQKDGDNYLIKTHEDLIGLAGYVNGGGATEGKTFLQVADIVFPHTTNWNNNSSTEFNYIAIGYYIDKSNESRFDGTYDGGGHTISGIRIYRGGDTNSDSYQGLFGVVNLGSIVRNVNLADTRITGYDSTGGIVGYNYGTITDCTVAANVCIHSVITNSYSHGGIVGTNNKIVQRSVSSAILTVKSGTSGVYYGGIAGKNYSSTITDCIAVGVVIPDVNARGAIVGCQNNYGTLTRNYYHNCKVASDAVTPSGVGMGTEGSKTTSDVDGAQPLWAITLPTHASVVRTPATDPLPGTNNMTYDNGADINGVPYAKGLSVVNLSYDPATITEGYDVLLSVKKTSDDTAVKFTDNGDYTYRIIMPTADITVTVTEIPIIAYIDADGNPQSHACTPIVEGTTSYQTLGRTEGWYVVNSDVTISGTQGVKFLDQQVNIILCDGTTLTSNATTTGYDGIDANNGSLAIYGQSLGTGSIVATASDYSAISSKTSINLNGGIISGITNSGYAAITNSISSGGSITIRRGNVTATGSTFGIRDLGKSSGIVILGGTVNATAHSTSGIGLYSAYRDISILGGNVTATVIKAGGYDATGTITLGYTTVDDRITASSYACATLTIADGQTLTDGYSANTYTGTLTDEQKAAIAGKTMMKALGDVSYIDENGETQTCSNYQILSDGVFISDNIIGNTLLDTWYVASGNYTFNATYLQTYGRVHIILCDGANFTVNGSGSYGIYAYNKLSIYGQSQDTGTLTVNVANASGKALYVDYGNLVVNGGVVSAHGGDYGIYIKNGNLTVNGGSINCSANKGLYVNGDALMGSPLLAHHMPQYDIKGLLSVKLTMNSIGIMTYSGVNSLDFTNVSGLSAYVALSDADDKGNITLTRTYKPAGLTGMVLCGEPSTSYVVPTVKDKDPDVYQNNLLRHVIVAMEIDKSDGYYTNYILAKKNGNVGFYPLSGKGTLKPYSAYLQLHKDDTMSRGLVLNFEEEGTPTGVGHTEITESTEMADAIYDLQGRRIEKPKKGLYIHGGKKVLVH</sequence>
<dbReference type="RefSeq" id="WP_143010147.1">
    <property type="nucleotide sequence ID" value="NZ_FNCQ01000012.1"/>
</dbReference>
<organism evidence="1 2">
    <name type="scientific">Prevotella communis</name>
    <dbReference type="NCBI Taxonomy" id="2913614"/>
    <lineage>
        <taxon>Bacteria</taxon>
        <taxon>Pseudomonadati</taxon>
        <taxon>Bacteroidota</taxon>
        <taxon>Bacteroidia</taxon>
        <taxon>Bacteroidales</taxon>
        <taxon>Prevotellaceae</taxon>
        <taxon>Prevotella</taxon>
    </lineage>
</organism>
<evidence type="ECO:0008006" key="3">
    <source>
        <dbReference type="Google" id="ProtNLM"/>
    </source>
</evidence>
<keyword evidence="2" id="KW-1185">Reference proteome</keyword>
<name>A0A1G7XXY5_9BACT</name>
<proteinExistence type="predicted"/>
<dbReference type="Proteomes" id="UP000198779">
    <property type="component" value="Unassembled WGS sequence"/>
</dbReference>
<accession>A0A1G7XXY5</accession>
<gene>
    <name evidence="1" type="ORF">SAMN04487901_1124</name>
</gene>
<reference evidence="2" key="1">
    <citation type="submission" date="2016-10" db="EMBL/GenBank/DDBJ databases">
        <authorList>
            <person name="Varghese N."/>
            <person name="Submissions S."/>
        </authorList>
    </citation>
    <scope>NUCLEOTIDE SEQUENCE [LARGE SCALE GENOMIC DNA]</scope>
    <source>
        <strain evidence="2">BP1-148</strain>
    </source>
</reference>
<evidence type="ECO:0000313" key="2">
    <source>
        <dbReference type="Proteomes" id="UP000198779"/>
    </source>
</evidence>
<dbReference type="Gene3D" id="2.60.40.2030">
    <property type="match status" value="1"/>
</dbReference>
<dbReference type="Gene3D" id="2.160.20.110">
    <property type="match status" value="1"/>
</dbReference>
<protein>
    <recommendedName>
        <fullName evidence="3">The GLUG motif-containing protein</fullName>
    </recommendedName>
</protein>